<dbReference type="Proteomes" id="UP000176527">
    <property type="component" value="Unassembled WGS sequence"/>
</dbReference>
<reference evidence="2 3" key="1">
    <citation type="journal article" date="2016" name="Nat. Commun.">
        <title>Thousands of microbial genomes shed light on interconnected biogeochemical processes in an aquifer system.</title>
        <authorList>
            <person name="Anantharaman K."/>
            <person name="Brown C.T."/>
            <person name="Hug L.A."/>
            <person name="Sharon I."/>
            <person name="Castelle C.J."/>
            <person name="Probst A.J."/>
            <person name="Thomas B.C."/>
            <person name="Singh A."/>
            <person name="Wilkins M.J."/>
            <person name="Karaoz U."/>
            <person name="Brodie E.L."/>
            <person name="Williams K.H."/>
            <person name="Hubbard S.S."/>
            <person name="Banfield J.F."/>
        </authorList>
    </citation>
    <scope>NUCLEOTIDE SEQUENCE [LARGE SCALE GENOMIC DNA]</scope>
</reference>
<evidence type="ECO:0000313" key="3">
    <source>
        <dbReference type="Proteomes" id="UP000176527"/>
    </source>
</evidence>
<dbReference type="Pfam" id="PF00550">
    <property type="entry name" value="PP-binding"/>
    <property type="match status" value="1"/>
</dbReference>
<protein>
    <recommendedName>
        <fullName evidence="1">Carrier domain-containing protein</fullName>
    </recommendedName>
</protein>
<evidence type="ECO:0000259" key="1">
    <source>
        <dbReference type="PROSITE" id="PS50075"/>
    </source>
</evidence>
<proteinExistence type="predicted"/>
<dbReference type="Gene3D" id="1.10.1200.10">
    <property type="entry name" value="ACP-like"/>
    <property type="match status" value="1"/>
</dbReference>
<dbReference type="InterPro" id="IPR036736">
    <property type="entry name" value="ACP-like_sf"/>
</dbReference>
<dbReference type="InterPro" id="IPR009081">
    <property type="entry name" value="PP-bd_ACP"/>
</dbReference>
<evidence type="ECO:0000313" key="2">
    <source>
        <dbReference type="EMBL" id="OGE38213.1"/>
    </source>
</evidence>
<comment type="caution">
    <text evidence="2">The sequence shown here is derived from an EMBL/GenBank/DDBJ whole genome shotgun (WGS) entry which is preliminary data.</text>
</comment>
<feature type="domain" description="Carrier" evidence="1">
    <location>
        <begin position="1"/>
        <end position="76"/>
    </location>
</feature>
<dbReference type="EMBL" id="MFDE01000026">
    <property type="protein sequence ID" value="OGE38213.1"/>
    <property type="molecule type" value="Genomic_DNA"/>
</dbReference>
<accession>A0A1F5KB85</accession>
<name>A0A1F5KB85_9BACT</name>
<dbReference type="SUPFAM" id="SSF47336">
    <property type="entry name" value="ACP-like"/>
    <property type="match status" value="1"/>
</dbReference>
<organism evidence="2 3">
    <name type="scientific">Candidatus Daviesbacteria bacterium RIFCSPHIGHO2_12_FULL_37_11</name>
    <dbReference type="NCBI Taxonomy" id="1797777"/>
    <lineage>
        <taxon>Bacteria</taxon>
        <taxon>Candidatus Daviesiibacteriota</taxon>
    </lineage>
</organism>
<gene>
    <name evidence="2" type="ORF">A3F00_03845</name>
</gene>
<dbReference type="AlphaFoldDB" id="A0A1F5KB85"/>
<sequence length="77" mass="8499">MNTQREIIAAIADYLGLSPADLDRGSDLVEDLNLGPIEFNDLISHLSEKFNVILSSEDISEAKTVEDLIVLIEDNLI</sequence>
<dbReference type="PROSITE" id="PS50075">
    <property type="entry name" value="CARRIER"/>
    <property type="match status" value="1"/>
</dbReference>